<accession>A0AAD8J0K7</accession>
<keyword evidence="1" id="KW-0472">Membrane</keyword>
<dbReference type="AlphaFoldDB" id="A0AAD8J0K7"/>
<sequence>MFLHYYTVSPLRPFTKIKPITIIHRHEKQCYTIKMEKLKNLMAGFVTFLIMSLMISLPALACPADGSECKDCIANRMKSDCPACAPIMRCMAQCLWDRGMSQKQCVKKCNCDGGYPQVSDCKKCLSRCKCSCSM</sequence>
<evidence type="ECO:0000313" key="3">
    <source>
        <dbReference type="Proteomes" id="UP001237642"/>
    </source>
</evidence>
<keyword evidence="1" id="KW-0812">Transmembrane</keyword>
<evidence type="ECO:0000256" key="1">
    <source>
        <dbReference type="SAM" id="Phobius"/>
    </source>
</evidence>
<proteinExistence type="predicted"/>
<dbReference type="EMBL" id="JAUIZM010000003">
    <property type="protein sequence ID" value="KAK1395510.1"/>
    <property type="molecule type" value="Genomic_DNA"/>
</dbReference>
<reference evidence="2" key="2">
    <citation type="submission" date="2023-05" db="EMBL/GenBank/DDBJ databases">
        <authorList>
            <person name="Schelkunov M.I."/>
        </authorList>
    </citation>
    <scope>NUCLEOTIDE SEQUENCE</scope>
    <source>
        <strain evidence="2">Hsosn_3</strain>
        <tissue evidence="2">Leaf</tissue>
    </source>
</reference>
<keyword evidence="3" id="KW-1185">Reference proteome</keyword>
<feature type="transmembrane region" description="Helical" evidence="1">
    <location>
        <begin position="41"/>
        <end position="61"/>
    </location>
</feature>
<gene>
    <name evidence="2" type="ORF">POM88_014566</name>
</gene>
<evidence type="ECO:0000313" key="2">
    <source>
        <dbReference type="EMBL" id="KAK1395510.1"/>
    </source>
</evidence>
<organism evidence="2 3">
    <name type="scientific">Heracleum sosnowskyi</name>
    <dbReference type="NCBI Taxonomy" id="360622"/>
    <lineage>
        <taxon>Eukaryota</taxon>
        <taxon>Viridiplantae</taxon>
        <taxon>Streptophyta</taxon>
        <taxon>Embryophyta</taxon>
        <taxon>Tracheophyta</taxon>
        <taxon>Spermatophyta</taxon>
        <taxon>Magnoliopsida</taxon>
        <taxon>eudicotyledons</taxon>
        <taxon>Gunneridae</taxon>
        <taxon>Pentapetalae</taxon>
        <taxon>asterids</taxon>
        <taxon>campanulids</taxon>
        <taxon>Apiales</taxon>
        <taxon>Apiaceae</taxon>
        <taxon>Apioideae</taxon>
        <taxon>apioid superclade</taxon>
        <taxon>Tordylieae</taxon>
        <taxon>Tordyliinae</taxon>
        <taxon>Heracleum</taxon>
    </lineage>
</organism>
<name>A0AAD8J0K7_9APIA</name>
<reference evidence="2" key="1">
    <citation type="submission" date="2023-02" db="EMBL/GenBank/DDBJ databases">
        <title>Genome of toxic invasive species Heracleum sosnowskyi carries increased number of genes despite the absence of recent whole-genome duplications.</title>
        <authorList>
            <person name="Schelkunov M."/>
            <person name="Shtratnikova V."/>
            <person name="Makarenko M."/>
            <person name="Klepikova A."/>
            <person name="Omelchenko D."/>
            <person name="Novikova G."/>
            <person name="Obukhova E."/>
            <person name="Bogdanov V."/>
            <person name="Penin A."/>
            <person name="Logacheva M."/>
        </authorList>
    </citation>
    <scope>NUCLEOTIDE SEQUENCE</scope>
    <source>
        <strain evidence="2">Hsosn_3</strain>
        <tissue evidence="2">Leaf</tissue>
    </source>
</reference>
<dbReference type="Proteomes" id="UP001237642">
    <property type="component" value="Unassembled WGS sequence"/>
</dbReference>
<comment type="caution">
    <text evidence="2">The sequence shown here is derived from an EMBL/GenBank/DDBJ whole genome shotgun (WGS) entry which is preliminary data.</text>
</comment>
<protein>
    <submittedName>
        <fullName evidence="2">TNFR/CD27/30/40/95 cysteine-rich region</fullName>
    </submittedName>
</protein>
<keyword evidence="1" id="KW-1133">Transmembrane helix</keyword>